<proteinExistence type="predicted"/>
<accession>A0A3P7WQ26</accession>
<evidence type="ECO:0000313" key="1">
    <source>
        <dbReference type="EMBL" id="VDO19612.1"/>
    </source>
</evidence>
<dbReference type="WBParaSite" id="HPBE_0000122901-mRNA-1">
    <property type="protein sequence ID" value="HPBE_0000122901-mRNA-1"/>
    <property type="gene ID" value="HPBE_0000122901"/>
</dbReference>
<protein>
    <submittedName>
        <fullName evidence="3">DUF1122 domain-containing protein</fullName>
    </submittedName>
</protein>
<dbReference type="AlphaFoldDB" id="A0A183F4Y7"/>
<reference evidence="1 2" key="1">
    <citation type="submission" date="2018-11" db="EMBL/GenBank/DDBJ databases">
        <authorList>
            <consortium name="Pathogen Informatics"/>
        </authorList>
    </citation>
    <scope>NUCLEOTIDE SEQUENCE [LARGE SCALE GENOMIC DNA]</scope>
</reference>
<dbReference type="EMBL" id="UZAH01001249">
    <property type="protein sequence ID" value="VDO19612.1"/>
    <property type="molecule type" value="Genomic_DNA"/>
</dbReference>
<evidence type="ECO:0000313" key="2">
    <source>
        <dbReference type="Proteomes" id="UP000050761"/>
    </source>
</evidence>
<keyword evidence="2" id="KW-1185">Reference proteome</keyword>
<name>A0A183F4Y7_HELPZ</name>
<accession>A0A183F4Y7</accession>
<gene>
    <name evidence="1" type="ORF">HPBE_LOCUS1230</name>
</gene>
<reference evidence="3" key="2">
    <citation type="submission" date="2019-09" db="UniProtKB">
        <authorList>
            <consortium name="WormBaseParasite"/>
        </authorList>
    </citation>
    <scope>IDENTIFICATION</scope>
</reference>
<evidence type="ECO:0000313" key="3">
    <source>
        <dbReference type="WBParaSite" id="HPBE_0000122901-mRNA-1"/>
    </source>
</evidence>
<dbReference type="OrthoDB" id="10653490at2759"/>
<dbReference type="Proteomes" id="UP000050761">
    <property type="component" value="Unassembled WGS sequence"/>
</dbReference>
<organism evidence="2 3">
    <name type="scientific">Heligmosomoides polygyrus</name>
    <name type="common">Parasitic roundworm</name>
    <dbReference type="NCBI Taxonomy" id="6339"/>
    <lineage>
        <taxon>Eukaryota</taxon>
        <taxon>Metazoa</taxon>
        <taxon>Ecdysozoa</taxon>
        <taxon>Nematoda</taxon>
        <taxon>Chromadorea</taxon>
        <taxon>Rhabditida</taxon>
        <taxon>Rhabditina</taxon>
        <taxon>Rhabditomorpha</taxon>
        <taxon>Strongyloidea</taxon>
        <taxon>Heligmosomidae</taxon>
        <taxon>Heligmosomoides</taxon>
    </lineage>
</organism>
<sequence length="207" mass="23599">MAPRNCGSKAKSPALPQSIKADRKRAANLSVMPADYDRRHERYFFVRLTTAIQMLAGVPIERVSPRGLEGWTASLLRECSAVYNGTCGKIIEEHSRGELRGFGTAMSCLTPCGRCTRRPHTVVTHLEDRHGATLVYPALPLLRVPEGPKFADFALEQLILEFPRIRRPVYDTRPETNDEQVRERSRADLDELQEIYRRIEQRCRDPP</sequence>